<evidence type="ECO:0000256" key="2">
    <source>
        <dbReference type="ARBA" id="ARBA00022448"/>
    </source>
</evidence>
<evidence type="ECO:0000313" key="12">
    <source>
        <dbReference type="Proteomes" id="UP001054902"/>
    </source>
</evidence>
<organism evidence="11 12">
    <name type="scientific">Chaetoceros tenuissimus</name>
    <dbReference type="NCBI Taxonomy" id="426638"/>
    <lineage>
        <taxon>Eukaryota</taxon>
        <taxon>Sar</taxon>
        <taxon>Stramenopiles</taxon>
        <taxon>Ochrophyta</taxon>
        <taxon>Bacillariophyta</taxon>
        <taxon>Coscinodiscophyceae</taxon>
        <taxon>Chaetocerotophycidae</taxon>
        <taxon>Chaetocerotales</taxon>
        <taxon>Chaetocerotaceae</taxon>
        <taxon>Chaetoceros</taxon>
    </lineage>
</organism>
<dbReference type="SUPFAM" id="SSF81324">
    <property type="entry name" value="Voltage-gated potassium channels"/>
    <property type="match status" value="2"/>
</dbReference>
<dbReference type="Pfam" id="PF00168">
    <property type="entry name" value="C2"/>
    <property type="match status" value="1"/>
</dbReference>
<feature type="transmembrane region" description="Helical" evidence="9">
    <location>
        <begin position="376"/>
        <end position="399"/>
    </location>
</feature>
<dbReference type="SMART" id="SM00239">
    <property type="entry name" value="C2"/>
    <property type="match status" value="1"/>
</dbReference>
<dbReference type="AlphaFoldDB" id="A0AAD3CMX0"/>
<feature type="transmembrane region" description="Helical" evidence="9">
    <location>
        <begin position="500"/>
        <end position="522"/>
    </location>
</feature>
<accession>A0AAD3CMX0</accession>
<protein>
    <recommendedName>
        <fullName evidence="10">C2 domain-containing protein</fullName>
    </recommendedName>
</protein>
<name>A0AAD3CMX0_9STRA</name>
<dbReference type="Gene3D" id="1.10.287.70">
    <property type="match status" value="2"/>
</dbReference>
<dbReference type="PANTHER" id="PTHR11003">
    <property type="entry name" value="POTASSIUM CHANNEL, SUBFAMILY K"/>
    <property type="match status" value="1"/>
</dbReference>
<sequence length="747" mass="84546">MLLEVTRPHNGGNHDQFAQYKNKKTLDRSGTAKHLPDIEEGKRKILNASQRTIGSTDSKIAASIRSLGARKMKDWRRGVIGRVEFSAQLGFKEEEIHEFELRQKRRRESLGIDDRSLLNFPISSSLGIGSTKSDKEFEFKTKQDLENQTTRQRMYITLEIEKCLDLHIPSLTTVSASLLFGQKLNPFVLIKLNGEEVGRTLPLQNTTEPVWFDETFEFPVCEYCDSITLEVWHAIQVSSTNIEVGDFLGKSSFHVRNFVANLTQTGGERFQDFCVDLKRWGKEVESTNDQMMSCICPDIPTPEESHPKFRREMFHIKKPVGFQSLRHISIRSLDVEKPSNDFEKSEFKIENPHPYRRKDIRDFRIQKKSTSFLESAMVKGFGLVAAYLIVAVIGFSALFEEWSVRQSIYFAVVTFTTTGYGDVSPESQGGRLFSCFFAMLGVGIIGIVLGFVGQNIVQAQVKELERKSLGEDHADDGSKENTQAVVSETRFSHLIECAKSLFHFFVPIILSVLIGSVVVGVVEGWSWSDSFYWCIMTGTSVGYGDFAPTKDATIWFCIFYIPISVGVLSAALGRIANIFVEKEIEKANTKMLKREVTIADLEAMNSDGDGEVSPLEFVEHMLLVMNKVDQRLLDELHAQFEKLDADGSGGLQQDDLEILTRQKLQECRLKRLSLYKGDVLPSFHDSIDMMTETERQRQINDLIDSEHNDQASDESTIDENIPLRSRSEKVVRIVSSPQVVPSRSVSM</sequence>
<dbReference type="PRINTS" id="PR01333">
    <property type="entry name" value="2POREKCHANEL"/>
</dbReference>
<dbReference type="Proteomes" id="UP001054902">
    <property type="component" value="Unassembled WGS sequence"/>
</dbReference>
<reference evidence="11 12" key="1">
    <citation type="journal article" date="2021" name="Sci. Rep.">
        <title>The genome of the diatom Chaetoceros tenuissimus carries an ancient integrated fragment of an extant virus.</title>
        <authorList>
            <person name="Hongo Y."/>
            <person name="Kimura K."/>
            <person name="Takaki Y."/>
            <person name="Yoshida Y."/>
            <person name="Baba S."/>
            <person name="Kobayashi G."/>
            <person name="Nagasaki K."/>
            <person name="Hano T."/>
            <person name="Tomaru Y."/>
        </authorList>
    </citation>
    <scope>NUCLEOTIDE SEQUENCE [LARGE SCALE GENOMIC DNA]</scope>
    <source>
        <strain evidence="11 12">NIES-3715</strain>
    </source>
</reference>
<dbReference type="InterPro" id="IPR003280">
    <property type="entry name" value="2pore_dom_K_chnl"/>
</dbReference>
<evidence type="ECO:0000256" key="3">
    <source>
        <dbReference type="ARBA" id="ARBA00022692"/>
    </source>
</evidence>
<comment type="subcellular location">
    <subcellularLocation>
        <location evidence="1">Membrane</location>
        <topology evidence="1">Multi-pass membrane protein</topology>
    </subcellularLocation>
</comment>
<evidence type="ECO:0000256" key="1">
    <source>
        <dbReference type="ARBA" id="ARBA00004141"/>
    </source>
</evidence>
<dbReference type="PROSITE" id="PS50004">
    <property type="entry name" value="C2"/>
    <property type="match status" value="1"/>
</dbReference>
<dbReference type="CDD" id="cd00030">
    <property type="entry name" value="C2"/>
    <property type="match status" value="1"/>
</dbReference>
<evidence type="ECO:0000256" key="6">
    <source>
        <dbReference type="ARBA" id="ARBA00023136"/>
    </source>
</evidence>
<dbReference type="GO" id="GO:0015271">
    <property type="term" value="F:outward rectifier potassium channel activity"/>
    <property type="evidence" value="ECO:0007669"/>
    <property type="project" value="TreeGrafter"/>
</dbReference>
<comment type="similarity">
    <text evidence="8">Belongs to the two pore domain potassium channel (TC 1.A.1.8) family.</text>
</comment>
<keyword evidence="6 9" id="KW-0472">Membrane</keyword>
<keyword evidence="12" id="KW-1185">Reference proteome</keyword>
<dbReference type="GO" id="GO:0030322">
    <property type="term" value="P:stabilization of membrane potential"/>
    <property type="evidence" value="ECO:0007669"/>
    <property type="project" value="TreeGrafter"/>
</dbReference>
<evidence type="ECO:0000256" key="5">
    <source>
        <dbReference type="ARBA" id="ARBA00023065"/>
    </source>
</evidence>
<feature type="transmembrane region" description="Helical" evidence="9">
    <location>
        <begin position="552"/>
        <end position="572"/>
    </location>
</feature>
<gene>
    <name evidence="11" type="ORF">CTEN210_05119</name>
</gene>
<keyword evidence="5 8" id="KW-0406">Ion transport</keyword>
<dbReference type="SUPFAM" id="SSF47473">
    <property type="entry name" value="EF-hand"/>
    <property type="match status" value="1"/>
</dbReference>
<evidence type="ECO:0000256" key="7">
    <source>
        <dbReference type="ARBA" id="ARBA00023303"/>
    </source>
</evidence>
<dbReference type="EMBL" id="BLLK01000029">
    <property type="protein sequence ID" value="GFH48643.1"/>
    <property type="molecule type" value="Genomic_DNA"/>
</dbReference>
<proteinExistence type="inferred from homology"/>
<comment type="caution">
    <text evidence="11">The sequence shown here is derived from an EMBL/GenBank/DDBJ whole genome shotgun (WGS) entry which is preliminary data.</text>
</comment>
<dbReference type="InterPro" id="IPR000008">
    <property type="entry name" value="C2_dom"/>
</dbReference>
<feature type="transmembrane region" description="Helical" evidence="9">
    <location>
        <begin position="431"/>
        <end position="452"/>
    </location>
</feature>
<keyword evidence="2 8" id="KW-0813">Transport</keyword>
<keyword evidence="4 9" id="KW-1133">Transmembrane helix</keyword>
<evidence type="ECO:0000256" key="9">
    <source>
        <dbReference type="SAM" id="Phobius"/>
    </source>
</evidence>
<feature type="domain" description="C2" evidence="10">
    <location>
        <begin position="131"/>
        <end position="270"/>
    </location>
</feature>
<dbReference type="SUPFAM" id="SSF49562">
    <property type="entry name" value="C2 domain (Calcium/lipid-binding domain, CaLB)"/>
    <property type="match status" value="1"/>
</dbReference>
<evidence type="ECO:0000256" key="8">
    <source>
        <dbReference type="RuleBase" id="RU003857"/>
    </source>
</evidence>
<dbReference type="GO" id="GO:0022841">
    <property type="term" value="F:potassium ion leak channel activity"/>
    <property type="evidence" value="ECO:0007669"/>
    <property type="project" value="TreeGrafter"/>
</dbReference>
<evidence type="ECO:0000313" key="11">
    <source>
        <dbReference type="EMBL" id="GFH48643.1"/>
    </source>
</evidence>
<dbReference type="InterPro" id="IPR013099">
    <property type="entry name" value="K_chnl_dom"/>
</dbReference>
<dbReference type="Gene3D" id="2.60.40.150">
    <property type="entry name" value="C2 domain"/>
    <property type="match status" value="1"/>
</dbReference>
<dbReference type="PANTHER" id="PTHR11003:SF291">
    <property type="entry name" value="IP11374P"/>
    <property type="match status" value="1"/>
</dbReference>
<dbReference type="GO" id="GO:0005886">
    <property type="term" value="C:plasma membrane"/>
    <property type="evidence" value="ECO:0007669"/>
    <property type="project" value="TreeGrafter"/>
</dbReference>
<dbReference type="InterPro" id="IPR035892">
    <property type="entry name" value="C2_domain_sf"/>
</dbReference>
<dbReference type="Gene3D" id="1.10.238.10">
    <property type="entry name" value="EF-hand"/>
    <property type="match status" value="1"/>
</dbReference>
<keyword evidence="3 8" id="KW-0812">Transmembrane</keyword>
<dbReference type="InterPro" id="IPR011992">
    <property type="entry name" value="EF-hand-dom_pair"/>
</dbReference>
<evidence type="ECO:0000259" key="10">
    <source>
        <dbReference type="PROSITE" id="PS50004"/>
    </source>
</evidence>
<keyword evidence="7 8" id="KW-0407">Ion channel</keyword>
<evidence type="ECO:0000256" key="4">
    <source>
        <dbReference type="ARBA" id="ARBA00022989"/>
    </source>
</evidence>
<dbReference type="Pfam" id="PF07885">
    <property type="entry name" value="Ion_trans_2"/>
    <property type="match status" value="2"/>
</dbReference>